<dbReference type="InterPro" id="IPR020846">
    <property type="entry name" value="MFS_dom"/>
</dbReference>
<keyword evidence="9" id="KW-1185">Reference proteome</keyword>
<evidence type="ECO:0000256" key="4">
    <source>
        <dbReference type="ARBA" id="ARBA00023136"/>
    </source>
</evidence>
<dbReference type="Proteomes" id="UP000016922">
    <property type="component" value="Unassembled WGS sequence"/>
</dbReference>
<evidence type="ECO:0000256" key="6">
    <source>
        <dbReference type="SAM" id="Phobius"/>
    </source>
</evidence>
<feature type="transmembrane region" description="Helical" evidence="6">
    <location>
        <begin position="141"/>
        <end position="166"/>
    </location>
</feature>
<evidence type="ECO:0000256" key="5">
    <source>
        <dbReference type="SAM" id="MobiDB-lite"/>
    </source>
</evidence>
<feature type="transmembrane region" description="Helical" evidence="6">
    <location>
        <begin position="204"/>
        <end position="224"/>
    </location>
</feature>
<dbReference type="AlphaFoldDB" id="S3D7S8"/>
<keyword evidence="4 6" id="KW-0472">Membrane</keyword>
<dbReference type="KEGG" id="glz:GLAREA_10266"/>
<sequence length="561" mass="60169">MSTHKASTEVISTEQNSSKHSLDEEKNIGVGNENDEDDGAQYLSGLKLGLIILGLCLSCLLIGLDMSILSTAIPTITTAFNSLDDVGWYGSAYLICICALQPISGKLFQYFSLKWTYLAYLFVFEFGSLICGVSVNSEMLIVGRAIAGCGGAGLFSGALIIIASLVRLRDRPIYTGILASMIGISSVVGPLLGGVFTQQTTWRWCFYVNLPLGFITAITLVFFFHPKSNPLAALPFREKLKHLDLPGLGLFVPSVVMLLLAIQWGGQAYAWKSATIICLLIFGILMMIAFVSWQIKEGDAASIPPRLFKQRNIYSAAVAVFGGLGAVNIMMYYLPMWFQVIKNSSPTNSGIRILPMIGANVVAAIAAGGLITRFGSYNPFLFLGTACVSVAGGVFITWNVDEGNAMINGLQILAGVGAACVIQTPLIALMTLIPSDDLPVATSIAVFFQFFGGAIFLAISQSLFVSKLVDSLQVHAPSLDPQMVVMAGAAGLRKIVGPDNELLLAQALVSYNEAIMQTFWLTLAGGLLAFVASFGMEWKNLAKKPEVESQTETEAVVVLEK</sequence>
<dbReference type="CDD" id="cd17502">
    <property type="entry name" value="MFS_Azr1_MDR_like"/>
    <property type="match status" value="1"/>
</dbReference>
<dbReference type="InterPro" id="IPR036259">
    <property type="entry name" value="MFS_trans_sf"/>
</dbReference>
<dbReference type="OMA" id="LHKRAVW"/>
<feature type="transmembrane region" description="Helical" evidence="6">
    <location>
        <begin position="412"/>
        <end position="433"/>
    </location>
</feature>
<feature type="transmembrane region" description="Helical" evidence="6">
    <location>
        <begin position="440"/>
        <end position="459"/>
    </location>
</feature>
<name>S3D7S8_GLAL2</name>
<dbReference type="EMBL" id="KE145356">
    <property type="protein sequence ID" value="EPE34572.1"/>
    <property type="molecule type" value="Genomic_DNA"/>
</dbReference>
<feature type="region of interest" description="Disordered" evidence="5">
    <location>
        <begin position="1"/>
        <end position="33"/>
    </location>
</feature>
<keyword evidence="3 6" id="KW-1133">Transmembrane helix</keyword>
<feature type="transmembrane region" description="Helical" evidence="6">
    <location>
        <begin position="86"/>
        <end position="103"/>
    </location>
</feature>
<evidence type="ECO:0000256" key="1">
    <source>
        <dbReference type="ARBA" id="ARBA00004141"/>
    </source>
</evidence>
<dbReference type="InterPro" id="IPR011701">
    <property type="entry name" value="MFS"/>
</dbReference>
<dbReference type="OrthoDB" id="10021397at2759"/>
<feature type="transmembrane region" description="Helical" evidence="6">
    <location>
        <begin position="313"/>
        <end position="333"/>
    </location>
</feature>
<accession>S3D7S8</accession>
<evidence type="ECO:0000256" key="2">
    <source>
        <dbReference type="ARBA" id="ARBA00022692"/>
    </source>
</evidence>
<evidence type="ECO:0000313" key="8">
    <source>
        <dbReference type="EMBL" id="EPE34572.1"/>
    </source>
</evidence>
<feature type="transmembrane region" description="Helical" evidence="6">
    <location>
        <begin position="514"/>
        <end position="534"/>
    </location>
</feature>
<dbReference type="FunFam" id="1.20.1720.10:FF:000012">
    <property type="entry name" value="MFS toxin efflux pump (AflT)"/>
    <property type="match status" value="1"/>
</dbReference>
<dbReference type="PRINTS" id="PR01036">
    <property type="entry name" value="TCRTETB"/>
</dbReference>
<feature type="transmembrane region" description="Helical" evidence="6">
    <location>
        <begin position="173"/>
        <end position="192"/>
    </location>
</feature>
<feature type="transmembrane region" description="Helical" evidence="6">
    <location>
        <begin position="245"/>
        <end position="264"/>
    </location>
</feature>
<organism evidence="8 9">
    <name type="scientific">Glarea lozoyensis (strain ATCC 20868 / MF5171)</name>
    <dbReference type="NCBI Taxonomy" id="1116229"/>
    <lineage>
        <taxon>Eukaryota</taxon>
        <taxon>Fungi</taxon>
        <taxon>Dikarya</taxon>
        <taxon>Ascomycota</taxon>
        <taxon>Pezizomycotina</taxon>
        <taxon>Leotiomycetes</taxon>
        <taxon>Helotiales</taxon>
        <taxon>Helotiaceae</taxon>
        <taxon>Glarea</taxon>
    </lineage>
</organism>
<keyword evidence="2 6" id="KW-0812">Transmembrane</keyword>
<feature type="transmembrane region" description="Helical" evidence="6">
    <location>
        <begin position="270"/>
        <end position="293"/>
    </location>
</feature>
<dbReference type="Gene3D" id="1.20.1720.10">
    <property type="entry name" value="Multidrug resistance protein D"/>
    <property type="match status" value="1"/>
</dbReference>
<feature type="domain" description="Major facilitator superfamily (MFS) profile" evidence="7">
    <location>
        <begin position="51"/>
        <end position="541"/>
    </location>
</feature>
<dbReference type="PANTHER" id="PTHR23501">
    <property type="entry name" value="MAJOR FACILITATOR SUPERFAMILY"/>
    <property type="match status" value="1"/>
</dbReference>
<evidence type="ECO:0000256" key="3">
    <source>
        <dbReference type="ARBA" id="ARBA00022989"/>
    </source>
</evidence>
<dbReference type="PROSITE" id="PS50850">
    <property type="entry name" value="MFS"/>
    <property type="match status" value="1"/>
</dbReference>
<feature type="transmembrane region" description="Helical" evidence="6">
    <location>
        <begin position="50"/>
        <end position="74"/>
    </location>
</feature>
<evidence type="ECO:0000313" key="9">
    <source>
        <dbReference type="Proteomes" id="UP000016922"/>
    </source>
</evidence>
<proteinExistence type="predicted"/>
<dbReference type="eggNOG" id="KOG0254">
    <property type="taxonomic scope" value="Eukaryota"/>
</dbReference>
<reference evidence="8 9" key="1">
    <citation type="journal article" date="2013" name="BMC Genomics">
        <title>Genomics-driven discovery of the pneumocandin biosynthetic gene cluster in the fungus Glarea lozoyensis.</title>
        <authorList>
            <person name="Chen L."/>
            <person name="Yue Q."/>
            <person name="Zhang X."/>
            <person name="Xiang M."/>
            <person name="Wang C."/>
            <person name="Li S."/>
            <person name="Che Y."/>
            <person name="Ortiz-Lopez F.J."/>
            <person name="Bills G.F."/>
            <person name="Liu X."/>
            <person name="An Z."/>
        </authorList>
    </citation>
    <scope>NUCLEOTIDE SEQUENCE [LARGE SCALE GENOMIC DNA]</scope>
    <source>
        <strain evidence="9">ATCC 20868 / MF5171</strain>
    </source>
</reference>
<dbReference type="GO" id="GO:0022857">
    <property type="term" value="F:transmembrane transporter activity"/>
    <property type="evidence" value="ECO:0007669"/>
    <property type="project" value="InterPro"/>
</dbReference>
<feature type="transmembrane region" description="Helical" evidence="6">
    <location>
        <begin position="379"/>
        <end position="400"/>
    </location>
</feature>
<protein>
    <submittedName>
        <fullName evidence="8">MFS general substrate transporter</fullName>
    </submittedName>
</protein>
<dbReference type="GeneID" id="19469313"/>
<dbReference type="Pfam" id="PF07690">
    <property type="entry name" value="MFS_1"/>
    <property type="match status" value="1"/>
</dbReference>
<feature type="transmembrane region" description="Helical" evidence="6">
    <location>
        <begin position="115"/>
        <end position="135"/>
    </location>
</feature>
<dbReference type="SUPFAM" id="SSF103473">
    <property type="entry name" value="MFS general substrate transporter"/>
    <property type="match status" value="1"/>
</dbReference>
<feature type="transmembrane region" description="Helical" evidence="6">
    <location>
        <begin position="353"/>
        <end position="372"/>
    </location>
</feature>
<dbReference type="RefSeq" id="XP_008078507.1">
    <property type="nucleotide sequence ID" value="XM_008080316.1"/>
</dbReference>
<comment type="subcellular location">
    <subcellularLocation>
        <location evidence="1">Membrane</location>
        <topology evidence="1">Multi-pass membrane protein</topology>
    </subcellularLocation>
</comment>
<dbReference type="GO" id="GO:0005886">
    <property type="term" value="C:plasma membrane"/>
    <property type="evidence" value="ECO:0007669"/>
    <property type="project" value="TreeGrafter"/>
</dbReference>
<gene>
    <name evidence="8" type="ORF">GLAREA_10266</name>
</gene>
<evidence type="ECO:0000259" key="7">
    <source>
        <dbReference type="PROSITE" id="PS50850"/>
    </source>
</evidence>
<dbReference type="HOGENOM" id="CLU_000960_22_1_1"/>
<feature type="compositionally biased region" description="Polar residues" evidence="5">
    <location>
        <begin position="1"/>
        <end position="19"/>
    </location>
</feature>
<dbReference type="Gene3D" id="1.20.1250.20">
    <property type="entry name" value="MFS general substrate transporter like domains"/>
    <property type="match status" value="1"/>
</dbReference>
<dbReference type="PANTHER" id="PTHR23501:SF198">
    <property type="entry name" value="AZOLE RESISTANCE PROTEIN 1-RELATED"/>
    <property type="match status" value="1"/>
</dbReference>